<protein>
    <recommendedName>
        <fullName evidence="3">F-box domain-containing protein</fullName>
    </recommendedName>
</protein>
<dbReference type="EMBL" id="JACAZE010000026">
    <property type="protein sequence ID" value="KAF7290328.1"/>
    <property type="molecule type" value="Genomic_DNA"/>
</dbReference>
<evidence type="ECO:0000313" key="2">
    <source>
        <dbReference type="Proteomes" id="UP000613580"/>
    </source>
</evidence>
<dbReference type="InterPro" id="IPR032675">
    <property type="entry name" value="LRR_dom_sf"/>
</dbReference>
<dbReference type="Gene3D" id="3.80.10.10">
    <property type="entry name" value="Ribonuclease Inhibitor"/>
    <property type="match status" value="1"/>
</dbReference>
<accession>A0A8H6VUA2</accession>
<dbReference type="Proteomes" id="UP000613580">
    <property type="component" value="Unassembled WGS sequence"/>
</dbReference>
<name>A0A8H6VUA2_MYCCL</name>
<dbReference type="OrthoDB" id="2927828at2759"/>
<evidence type="ECO:0000313" key="1">
    <source>
        <dbReference type="EMBL" id="KAF7290328.1"/>
    </source>
</evidence>
<sequence>MQLEILPPEVLDEVASLIPRSADVARLGLTNRSMHSLAQPHLFRHIGISFSSVPLLASALKADPAAAGMCRSLHLTPLGGDEEPDYNEVNDALVFIFDSFAKHGGLLAVRWYCFSTTDYGFRELVWEAIGQNHKSLRVLEVLEMYAMASREQEDWLSVTRPFYPNLRVLRINLPRAHDWPGEEFQKMLTSNCPMLEELVLKMPSYYSPVGLDLASNTHPHLRVFEIAAQPDNPYTKRADFLTRHPHIERLTLLSQFMRPPDEEKSSLRAHFNLEDMASYALTPYGRDIVHLRLLDVPYLSEVLTRGAIHSLARTLRCLELFRQDFRSFEDLLEHIGPVLAEMIWLEEFAVGGMNVSPGWGWPAWEERHLRGLLRALSQFSTISLRALRFFSYSGTGAPLSSDFLEDLGAVPPRLQYLCWDVTEAGRMVYLVDGRRARLLEPGCVPWVRSRTDWTGESVLDHLA</sequence>
<reference evidence="1" key="1">
    <citation type="submission" date="2020-05" db="EMBL/GenBank/DDBJ databases">
        <title>Mycena genomes resolve the evolution of fungal bioluminescence.</title>
        <authorList>
            <person name="Tsai I.J."/>
        </authorList>
    </citation>
    <scope>NUCLEOTIDE SEQUENCE</scope>
    <source>
        <strain evidence="1">110903Hualien_Pintung</strain>
    </source>
</reference>
<organism evidence="1 2">
    <name type="scientific">Mycena chlorophos</name>
    <name type="common">Agaric fungus</name>
    <name type="synonym">Agaricus chlorophos</name>
    <dbReference type="NCBI Taxonomy" id="658473"/>
    <lineage>
        <taxon>Eukaryota</taxon>
        <taxon>Fungi</taxon>
        <taxon>Dikarya</taxon>
        <taxon>Basidiomycota</taxon>
        <taxon>Agaricomycotina</taxon>
        <taxon>Agaricomycetes</taxon>
        <taxon>Agaricomycetidae</taxon>
        <taxon>Agaricales</taxon>
        <taxon>Marasmiineae</taxon>
        <taxon>Mycenaceae</taxon>
        <taxon>Mycena</taxon>
    </lineage>
</organism>
<proteinExistence type="predicted"/>
<gene>
    <name evidence="1" type="ORF">HMN09_01290800</name>
</gene>
<keyword evidence="2" id="KW-1185">Reference proteome</keyword>
<comment type="caution">
    <text evidence="1">The sequence shown here is derived from an EMBL/GenBank/DDBJ whole genome shotgun (WGS) entry which is preliminary data.</text>
</comment>
<dbReference type="AlphaFoldDB" id="A0A8H6VUA2"/>
<evidence type="ECO:0008006" key="3">
    <source>
        <dbReference type="Google" id="ProtNLM"/>
    </source>
</evidence>